<keyword evidence="4" id="KW-0808">Transferase</keyword>
<comment type="caution">
    <text evidence="10">The sequence shown here is derived from an EMBL/GenBank/DDBJ whole genome shotgun (WGS) entry which is preliminary data.</text>
</comment>
<dbReference type="Gene3D" id="3.30.460.10">
    <property type="entry name" value="Beta Polymerase, domain 2"/>
    <property type="match status" value="1"/>
</dbReference>
<evidence type="ECO:0000256" key="4">
    <source>
        <dbReference type="ARBA" id="ARBA00022679"/>
    </source>
</evidence>
<dbReference type="Proteomes" id="UP000696485">
    <property type="component" value="Unassembled WGS sequence"/>
</dbReference>
<dbReference type="InterPro" id="IPR045862">
    <property type="entry name" value="Trf4-like"/>
</dbReference>
<feature type="region of interest" description="Disordered" evidence="7">
    <location>
        <begin position="714"/>
        <end position="755"/>
    </location>
</feature>
<evidence type="ECO:0000256" key="2">
    <source>
        <dbReference type="ARBA" id="ARBA00008593"/>
    </source>
</evidence>
<comment type="cofactor">
    <cofactor evidence="1">
        <name>Mn(2+)</name>
        <dbReference type="ChEBI" id="CHEBI:29035"/>
    </cofactor>
</comment>
<dbReference type="SUPFAM" id="SSF81301">
    <property type="entry name" value="Nucleotidyltransferase"/>
    <property type="match status" value="1"/>
</dbReference>
<feature type="region of interest" description="Disordered" evidence="7">
    <location>
        <begin position="1"/>
        <end position="105"/>
    </location>
</feature>
<dbReference type="GO" id="GO:0005730">
    <property type="term" value="C:nucleolus"/>
    <property type="evidence" value="ECO:0007669"/>
    <property type="project" value="TreeGrafter"/>
</dbReference>
<dbReference type="SUPFAM" id="SSF81631">
    <property type="entry name" value="PAP/OAS1 substrate-binding domain"/>
    <property type="match status" value="1"/>
</dbReference>
<dbReference type="GO" id="GO:1990817">
    <property type="term" value="F:poly(A) RNA polymerase activity"/>
    <property type="evidence" value="ECO:0007669"/>
    <property type="project" value="UniProtKB-EC"/>
</dbReference>
<evidence type="ECO:0000256" key="3">
    <source>
        <dbReference type="ARBA" id="ARBA00012388"/>
    </source>
</evidence>
<evidence type="ECO:0000256" key="7">
    <source>
        <dbReference type="SAM" id="MobiDB-lite"/>
    </source>
</evidence>
<protein>
    <recommendedName>
        <fullName evidence="3">polynucleotide adenylyltransferase</fullName>
        <ecNumber evidence="3">2.7.7.19</ecNumber>
    </recommendedName>
</protein>
<feature type="domain" description="PAP-associated" evidence="8">
    <location>
        <begin position="312"/>
        <end position="370"/>
    </location>
</feature>
<feature type="domain" description="Poly(A) RNA polymerase mitochondrial-like central palm" evidence="9">
    <location>
        <begin position="123"/>
        <end position="253"/>
    </location>
</feature>
<evidence type="ECO:0000313" key="10">
    <source>
        <dbReference type="EMBL" id="KAF9329178.1"/>
    </source>
</evidence>
<evidence type="ECO:0000313" key="11">
    <source>
        <dbReference type="Proteomes" id="UP000696485"/>
    </source>
</evidence>
<evidence type="ECO:0000256" key="1">
    <source>
        <dbReference type="ARBA" id="ARBA00001936"/>
    </source>
</evidence>
<dbReference type="FunFam" id="3.30.460.10:FF:000006">
    <property type="entry name" value="non-canonical poly(A) RNA polymerase PAPD5"/>
    <property type="match status" value="1"/>
</dbReference>
<evidence type="ECO:0000256" key="5">
    <source>
        <dbReference type="ARBA" id="ARBA00022723"/>
    </source>
</evidence>
<sequence>MSDMEFSSGEEGAIGSSSINQPTDGIQKGDDFIRFNSDSETDADPKALHTAPEAMKRQAKNGYNDNNFNNNSTGGRGSKRKRHDDDDDDINNDLMGPTGPPPGCPWMGHRHYSALPTAQRMMTQELKDFVQYISPTREEHQVRRYVFQVVQDLVKSIWHNAEVRVFGSFDTQLYLPTSDLDLVVLADQNLGKNALYKLSAKLKAEDIGTHIEVIRKAKVPLVKFKERITGFACDVSFDIKSGISSSSVVKDYMREWKVLRPMVLMIKYFLMLKGHNEVYNGGLGSYTTMLMILSFLQMHPQIQKGAIDPEDNLGVLMIEFFELYGKCYNYSIVGLKVRDGGSYFVKELVNPTARGGDLMLCSIDPNDSTNNTARGSFQMRRVRELFVGAFGSLSYSLLERVRILRKSSNGQRKHRDRPNFDDHNRVPADSVQKSSGLHRFQEVSLIKDVFGVPNHILQHRAHIRDVFYSGTFQRKFGDPLGINGLDQMEGINAQERISPTPRKDPYKAISTSPSPSPTTSQEEPEEPEEPWITEDEDQFLAKDVDANTPSEELSKKLAAICKPEALKDPESLERLWLARRKVIRLLTQRRIVAAEAVQGRNMHQSERNRLYAMTRATVDAHLDLLLRAKEESDRKKIEEAARAANEGSINFKGAAAAAALVSVPSSTPVGSSSTASPRTIAQPRTTPKEVVYIDIDSDDDDELGDKHFNALMAQGAKEYQISDDEEDEKKGDHNNPANVNTSGDYIQLPQLFSKR</sequence>
<reference evidence="10" key="1">
    <citation type="journal article" date="2020" name="Fungal Divers.">
        <title>Resolving the Mortierellaceae phylogeny through synthesis of multi-gene phylogenetics and phylogenomics.</title>
        <authorList>
            <person name="Vandepol N."/>
            <person name="Liber J."/>
            <person name="Desiro A."/>
            <person name="Na H."/>
            <person name="Kennedy M."/>
            <person name="Barry K."/>
            <person name="Grigoriev I.V."/>
            <person name="Miller A.N."/>
            <person name="O'Donnell K."/>
            <person name="Stajich J.E."/>
            <person name="Bonito G."/>
        </authorList>
    </citation>
    <scope>NUCLEOTIDE SEQUENCE</scope>
    <source>
        <strain evidence="10">NVP1</strain>
    </source>
</reference>
<dbReference type="GO" id="GO:0043634">
    <property type="term" value="P:polyadenylation-dependent ncRNA catabolic process"/>
    <property type="evidence" value="ECO:0007669"/>
    <property type="project" value="TreeGrafter"/>
</dbReference>
<feature type="region of interest" description="Disordered" evidence="7">
    <location>
        <begin position="496"/>
        <end position="530"/>
    </location>
</feature>
<feature type="compositionally biased region" description="Basic and acidic residues" evidence="7">
    <location>
        <begin position="417"/>
        <end position="426"/>
    </location>
</feature>
<feature type="compositionally biased region" description="Polar residues" evidence="7">
    <location>
        <begin position="735"/>
        <end position="744"/>
    </location>
</feature>
<dbReference type="Pfam" id="PF03828">
    <property type="entry name" value="PAP_assoc"/>
    <property type="match status" value="1"/>
</dbReference>
<dbReference type="AlphaFoldDB" id="A0A9P5VKM8"/>
<feature type="compositionally biased region" description="Low complexity" evidence="7">
    <location>
        <begin position="664"/>
        <end position="677"/>
    </location>
</feature>
<comment type="similarity">
    <text evidence="2">Belongs to the DNA polymerase type-B-like family.</text>
</comment>
<keyword evidence="5" id="KW-0479">Metal-binding</keyword>
<organism evidence="10 11">
    <name type="scientific">Podila minutissima</name>
    <dbReference type="NCBI Taxonomy" id="64525"/>
    <lineage>
        <taxon>Eukaryota</taxon>
        <taxon>Fungi</taxon>
        <taxon>Fungi incertae sedis</taxon>
        <taxon>Mucoromycota</taxon>
        <taxon>Mortierellomycotina</taxon>
        <taxon>Mortierellomycetes</taxon>
        <taxon>Mortierellales</taxon>
        <taxon>Mortierellaceae</taxon>
        <taxon>Podila</taxon>
    </lineage>
</organism>
<dbReference type="GO" id="GO:0031499">
    <property type="term" value="C:TRAMP complex"/>
    <property type="evidence" value="ECO:0007669"/>
    <property type="project" value="TreeGrafter"/>
</dbReference>
<feature type="compositionally biased region" description="Low complexity" evidence="7">
    <location>
        <begin position="61"/>
        <end position="73"/>
    </location>
</feature>
<name>A0A9P5VKM8_9FUNG</name>
<keyword evidence="6" id="KW-0460">Magnesium</keyword>
<dbReference type="EMBL" id="JAAAUY010000498">
    <property type="protein sequence ID" value="KAF9329178.1"/>
    <property type="molecule type" value="Genomic_DNA"/>
</dbReference>
<dbReference type="EC" id="2.7.7.19" evidence="3"/>
<accession>A0A9P5VKM8</accession>
<evidence type="ECO:0000256" key="6">
    <source>
        <dbReference type="ARBA" id="ARBA00022842"/>
    </source>
</evidence>
<gene>
    <name evidence="10" type="ORF">BG006_007702</name>
</gene>
<dbReference type="InterPro" id="IPR002058">
    <property type="entry name" value="PAP_assoc"/>
</dbReference>
<dbReference type="InterPro" id="IPR054708">
    <property type="entry name" value="MTPAP-like_central"/>
</dbReference>
<feature type="region of interest" description="Disordered" evidence="7">
    <location>
        <begin position="664"/>
        <end position="685"/>
    </location>
</feature>
<dbReference type="GO" id="GO:0010605">
    <property type="term" value="P:negative regulation of macromolecule metabolic process"/>
    <property type="evidence" value="ECO:0007669"/>
    <property type="project" value="UniProtKB-ARBA"/>
</dbReference>
<feature type="compositionally biased region" description="Low complexity" evidence="7">
    <location>
        <begin position="510"/>
        <end position="521"/>
    </location>
</feature>
<proteinExistence type="inferred from homology"/>
<dbReference type="Gene3D" id="1.10.1410.10">
    <property type="match status" value="1"/>
</dbReference>
<evidence type="ECO:0000259" key="8">
    <source>
        <dbReference type="Pfam" id="PF03828"/>
    </source>
</evidence>
<dbReference type="InterPro" id="IPR043519">
    <property type="entry name" value="NT_sf"/>
</dbReference>
<evidence type="ECO:0000259" key="9">
    <source>
        <dbReference type="Pfam" id="PF22600"/>
    </source>
</evidence>
<feature type="compositionally biased region" description="Low complexity" evidence="7">
    <location>
        <begin position="7"/>
        <end position="19"/>
    </location>
</feature>
<dbReference type="PANTHER" id="PTHR23092">
    <property type="entry name" value="POLY(A) RNA POLYMERASE"/>
    <property type="match status" value="1"/>
</dbReference>
<feature type="region of interest" description="Disordered" evidence="7">
    <location>
        <begin position="408"/>
        <end position="435"/>
    </location>
</feature>
<dbReference type="PANTHER" id="PTHR23092:SF15">
    <property type="entry name" value="INACTIVE NON-CANONICAL POLY(A) RNA POLYMERASE PROTEIN TRF4-2-RELATED"/>
    <property type="match status" value="1"/>
</dbReference>
<dbReference type="GO" id="GO:0046872">
    <property type="term" value="F:metal ion binding"/>
    <property type="evidence" value="ECO:0007669"/>
    <property type="project" value="UniProtKB-KW"/>
</dbReference>
<dbReference type="GO" id="GO:0003729">
    <property type="term" value="F:mRNA binding"/>
    <property type="evidence" value="ECO:0007669"/>
    <property type="project" value="TreeGrafter"/>
</dbReference>
<dbReference type="CDD" id="cd05402">
    <property type="entry name" value="NT_PAP_TUTase"/>
    <property type="match status" value="1"/>
</dbReference>
<keyword evidence="11" id="KW-1185">Reference proteome</keyword>
<dbReference type="Pfam" id="PF22600">
    <property type="entry name" value="MTPAP-like_central"/>
    <property type="match status" value="1"/>
</dbReference>
<dbReference type="GO" id="GO:0031123">
    <property type="term" value="P:RNA 3'-end processing"/>
    <property type="evidence" value="ECO:0007669"/>
    <property type="project" value="TreeGrafter"/>
</dbReference>